<comment type="caution">
    <text evidence="1">The sequence shown here is derived from an EMBL/GenBank/DDBJ whole genome shotgun (WGS) entry which is preliminary data.</text>
</comment>
<protein>
    <submittedName>
        <fullName evidence="1">Uncharacterized protein</fullName>
    </submittedName>
</protein>
<dbReference type="OrthoDB" id="3224367at2759"/>
<gene>
    <name evidence="1" type="ORF">J3R30DRAFT_3709732</name>
</gene>
<proteinExistence type="predicted"/>
<name>A0A9W9A1Y4_9AGAR</name>
<dbReference type="AlphaFoldDB" id="A0A9W9A1Y4"/>
<keyword evidence="2" id="KW-1185">Reference proteome</keyword>
<reference evidence="1" key="1">
    <citation type="submission" date="2022-08" db="EMBL/GenBank/DDBJ databases">
        <title>A Global Phylogenomic Analysis of the Shiitake Genus Lentinula.</title>
        <authorList>
            <consortium name="DOE Joint Genome Institute"/>
            <person name="Sierra-Patev S."/>
            <person name="Min B."/>
            <person name="Naranjo-Ortiz M."/>
            <person name="Looney B."/>
            <person name="Konkel Z."/>
            <person name="Slot J.C."/>
            <person name="Sakamoto Y."/>
            <person name="Steenwyk J.L."/>
            <person name="Rokas A."/>
            <person name="Carro J."/>
            <person name="Camarero S."/>
            <person name="Ferreira P."/>
            <person name="Molpeceres G."/>
            <person name="Ruiz-Duenas F.J."/>
            <person name="Serrano A."/>
            <person name="Henrissat B."/>
            <person name="Drula E."/>
            <person name="Hughes K.W."/>
            <person name="Mata J.L."/>
            <person name="Ishikawa N.K."/>
            <person name="Vargas-Isla R."/>
            <person name="Ushijima S."/>
            <person name="Smith C.A."/>
            <person name="Ahrendt S."/>
            <person name="Andreopoulos W."/>
            <person name="He G."/>
            <person name="Labutti K."/>
            <person name="Lipzen A."/>
            <person name="Ng V."/>
            <person name="Riley R."/>
            <person name="Sandor L."/>
            <person name="Barry K."/>
            <person name="Martinez A.T."/>
            <person name="Xiao Y."/>
            <person name="Gibbons J.G."/>
            <person name="Terashima K."/>
            <person name="Grigoriev I.V."/>
            <person name="Hibbett D.S."/>
        </authorList>
    </citation>
    <scope>NUCLEOTIDE SEQUENCE</scope>
    <source>
        <strain evidence="1">JLM2183</strain>
    </source>
</reference>
<accession>A0A9W9A1Y4</accession>
<dbReference type="EMBL" id="JAOTPV010000021">
    <property type="protein sequence ID" value="KAJ4472287.1"/>
    <property type="molecule type" value="Genomic_DNA"/>
</dbReference>
<evidence type="ECO:0000313" key="2">
    <source>
        <dbReference type="Proteomes" id="UP001150266"/>
    </source>
</evidence>
<sequence>MPSLFPLDHGPLLPSFSTLLVKGPYPDSCPINLALSFPNHRSIIVLSSCDKENNNLRASLQGLRLTGKISAQAAQVQIFYLPTAAHMALLLSTLQVIDTERPNTSAVHDKYTAVCSPHLLKPPGPALVIIHEPSAYFTDSIRQSSPSSSYLSLLTRAISLTSRLGAALAVFDRHVNHLKMPVHPVPNPHLERIQAVAPLLANYMELIIDFSDLSNAIDGKQ</sequence>
<dbReference type="Proteomes" id="UP001150266">
    <property type="component" value="Unassembled WGS sequence"/>
</dbReference>
<evidence type="ECO:0000313" key="1">
    <source>
        <dbReference type="EMBL" id="KAJ4472287.1"/>
    </source>
</evidence>
<organism evidence="1 2">
    <name type="scientific">Lentinula aciculospora</name>
    <dbReference type="NCBI Taxonomy" id="153920"/>
    <lineage>
        <taxon>Eukaryota</taxon>
        <taxon>Fungi</taxon>
        <taxon>Dikarya</taxon>
        <taxon>Basidiomycota</taxon>
        <taxon>Agaricomycotina</taxon>
        <taxon>Agaricomycetes</taxon>
        <taxon>Agaricomycetidae</taxon>
        <taxon>Agaricales</taxon>
        <taxon>Marasmiineae</taxon>
        <taxon>Omphalotaceae</taxon>
        <taxon>Lentinula</taxon>
    </lineage>
</organism>